<evidence type="ECO:0000313" key="2">
    <source>
        <dbReference type="EMBL" id="HIR71191.1"/>
    </source>
</evidence>
<evidence type="ECO:0000313" key="3">
    <source>
        <dbReference type="Proteomes" id="UP000823912"/>
    </source>
</evidence>
<sequence length="61" mass="7172">MLILLIETLQFFGGRCWDIDDVIMNLLGMSLGYPYITFTQNRKMDRDDPTTLTMRIRKSGR</sequence>
<dbReference type="Proteomes" id="UP000823912">
    <property type="component" value="Unassembled WGS sequence"/>
</dbReference>
<dbReference type="AlphaFoldDB" id="A0A9D1JAZ6"/>
<name>A0A9D1JAZ6_9FIRM</name>
<evidence type="ECO:0000259" key="1">
    <source>
        <dbReference type="Pfam" id="PF04892"/>
    </source>
</evidence>
<dbReference type="Pfam" id="PF04892">
    <property type="entry name" value="VanZ"/>
    <property type="match status" value="1"/>
</dbReference>
<comment type="caution">
    <text evidence="2">The sequence shown here is derived from an EMBL/GenBank/DDBJ whole genome shotgun (WGS) entry which is preliminary data.</text>
</comment>
<proteinExistence type="predicted"/>
<feature type="domain" description="VanZ-like" evidence="1">
    <location>
        <begin position="2"/>
        <end position="33"/>
    </location>
</feature>
<protein>
    <submittedName>
        <fullName evidence="2">VanZ family protein</fullName>
    </submittedName>
</protein>
<gene>
    <name evidence="2" type="ORF">IAA55_07905</name>
</gene>
<organism evidence="2 3">
    <name type="scientific">Candidatus Pullilachnospira gallistercoris</name>
    <dbReference type="NCBI Taxonomy" id="2840911"/>
    <lineage>
        <taxon>Bacteria</taxon>
        <taxon>Bacillati</taxon>
        <taxon>Bacillota</taxon>
        <taxon>Clostridia</taxon>
        <taxon>Lachnospirales</taxon>
        <taxon>Lachnospiraceae</taxon>
        <taxon>Lachnospiraceae incertae sedis</taxon>
        <taxon>Candidatus Pullilachnospira</taxon>
    </lineage>
</organism>
<dbReference type="EMBL" id="DVHM01000128">
    <property type="protein sequence ID" value="HIR71191.1"/>
    <property type="molecule type" value="Genomic_DNA"/>
</dbReference>
<accession>A0A9D1JAZ6</accession>
<reference evidence="2" key="2">
    <citation type="journal article" date="2021" name="PeerJ">
        <title>Extensive microbial diversity within the chicken gut microbiome revealed by metagenomics and culture.</title>
        <authorList>
            <person name="Gilroy R."/>
            <person name="Ravi A."/>
            <person name="Getino M."/>
            <person name="Pursley I."/>
            <person name="Horton D.L."/>
            <person name="Alikhan N.F."/>
            <person name="Baker D."/>
            <person name="Gharbi K."/>
            <person name="Hall N."/>
            <person name="Watson M."/>
            <person name="Adriaenssens E.M."/>
            <person name="Foster-Nyarko E."/>
            <person name="Jarju S."/>
            <person name="Secka A."/>
            <person name="Antonio M."/>
            <person name="Oren A."/>
            <person name="Chaudhuri R.R."/>
            <person name="La Ragione R."/>
            <person name="Hildebrand F."/>
            <person name="Pallen M.J."/>
        </authorList>
    </citation>
    <scope>NUCLEOTIDE SEQUENCE</scope>
    <source>
        <strain evidence="2">ChiSjej5B23-6657</strain>
    </source>
</reference>
<dbReference type="InterPro" id="IPR006976">
    <property type="entry name" value="VanZ-like"/>
</dbReference>
<reference evidence="2" key="1">
    <citation type="submission" date="2020-10" db="EMBL/GenBank/DDBJ databases">
        <authorList>
            <person name="Gilroy R."/>
        </authorList>
    </citation>
    <scope>NUCLEOTIDE SEQUENCE</scope>
    <source>
        <strain evidence="2">ChiSjej5B23-6657</strain>
    </source>
</reference>